<gene>
    <name evidence="2" type="ORF">F2P81_015583</name>
</gene>
<name>A0A6A4SGM9_SCOMX</name>
<dbReference type="EMBL" id="VEVO01000013">
    <property type="protein sequence ID" value="KAF0033293.1"/>
    <property type="molecule type" value="Genomic_DNA"/>
</dbReference>
<organism evidence="2 3">
    <name type="scientific">Scophthalmus maximus</name>
    <name type="common">Turbot</name>
    <name type="synonym">Psetta maxima</name>
    <dbReference type="NCBI Taxonomy" id="52904"/>
    <lineage>
        <taxon>Eukaryota</taxon>
        <taxon>Metazoa</taxon>
        <taxon>Chordata</taxon>
        <taxon>Craniata</taxon>
        <taxon>Vertebrata</taxon>
        <taxon>Euteleostomi</taxon>
        <taxon>Actinopterygii</taxon>
        <taxon>Neopterygii</taxon>
        <taxon>Teleostei</taxon>
        <taxon>Neoteleostei</taxon>
        <taxon>Acanthomorphata</taxon>
        <taxon>Carangaria</taxon>
        <taxon>Pleuronectiformes</taxon>
        <taxon>Pleuronectoidei</taxon>
        <taxon>Scophthalmidae</taxon>
        <taxon>Scophthalmus</taxon>
    </lineage>
</organism>
<protein>
    <submittedName>
        <fullName evidence="2">Uncharacterized protein</fullName>
    </submittedName>
</protein>
<evidence type="ECO:0000313" key="3">
    <source>
        <dbReference type="Proteomes" id="UP000438429"/>
    </source>
</evidence>
<dbReference type="Proteomes" id="UP000438429">
    <property type="component" value="Unassembled WGS sequence"/>
</dbReference>
<accession>A0A6A4SGM9</accession>
<evidence type="ECO:0000256" key="1">
    <source>
        <dbReference type="SAM" id="MobiDB-lite"/>
    </source>
</evidence>
<reference evidence="2 3" key="1">
    <citation type="submission" date="2019-06" db="EMBL/GenBank/DDBJ databases">
        <title>Draft genomes of female and male turbot (Scophthalmus maximus).</title>
        <authorList>
            <person name="Xu H."/>
            <person name="Xu X.-W."/>
            <person name="Shao C."/>
            <person name="Chen S."/>
        </authorList>
    </citation>
    <scope>NUCLEOTIDE SEQUENCE [LARGE SCALE GENOMIC DNA]</scope>
    <source>
        <strain evidence="2">Ysfricsl-2016a</strain>
        <tissue evidence="2">Blood</tissue>
    </source>
</reference>
<feature type="region of interest" description="Disordered" evidence="1">
    <location>
        <begin position="65"/>
        <end position="84"/>
    </location>
</feature>
<dbReference type="AlphaFoldDB" id="A0A6A4SGM9"/>
<comment type="caution">
    <text evidence="2">The sequence shown here is derived from an EMBL/GenBank/DDBJ whole genome shotgun (WGS) entry which is preliminary data.</text>
</comment>
<sequence length="84" mass="9076">MHPALQVRVDGGPLYSGHAAPAAAVSDHVHLSRPLLRDQYAQPWIRSPARLCGSNTRTLINSSSSVALSVKSADRSNAPRHLKR</sequence>
<proteinExistence type="predicted"/>
<evidence type="ECO:0000313" key="2">
    <source>
        <dbReference type="EMBL" id="KAF0033293.1"/>
    </source>
</evidence>